<protein>
    <recommendedName>
        <fullName evidence="11">GTP cyclohydrolase-2</fullName>
        <ecNumber evidence="11">3.5.4.25</ecNumber>
    </recommendedName>
    <alternativeName>
        <fullName evidence="11">GTP cyclohydrolase II</fullName>
    </alternativeName>
</protein>
<evidence type="ECO:0000256" key="1">
    <source>
        <dbReference type="ARBA" id="ARBA00004853"/>
    </source>
</evidence>
<keyword evidence="6 11" id="KW-0378">Hydrolase</keyword>
<dbReference type="GO" id="GO:0005829">
    <property type="term" value="C:cytosol"/>
    <property type="evidence" value="ECO:0007669"/>
    <property type="project" value="TreeGrafter"/>
</dbReference>
<dbReference type="UniPathway" id="UPA00275">
    <property type="reaction ID" value="UER00400"/>
</dbReference>
<evidence type="ECO:0000256" key="10">
    <source>
        <dbReference type="ARBA" id="ARBA00049295"/>
    </source>
</evidence>
<dbReference type="Proteomes" id="UP000028547">
    <property type="component" value="Unassembled WGS sequence"/>
</dbReference>
<dbReference type="NCBIfam" id="NF001591">
    <property type="entry name" value="PRK00393.1"/>
    <property type="match status" value="1"/>
</dbReference>
<comment type="function">
    <text evidence="9 11">Catalyzes the conversion of GTP to 2,5-diamino-6-ribosylamino-4(3H)-pyrimidinone 5'-phosphate (DARP), formate and pyrophosphate.</text>
</comment>
<dbReference type="GO" id="GO:0009231">
    <property type="term" value="P:riboflavin biosynthetic process"/>
    <property type="evidence" value="ECO:0007669"/>
    <property type="project" value="UniProtKB-UniRule"/>
</dbReference>
<evidence type="ECO:0000256" key="9">
    <source>
        <dbReference type="ARBA" id="ARBA00043932"/>
    </source>
</evidence>
<feature type="active site" description="Nucleophile" evidence="11">
    <location>
        <position position="144"/>
    </location>
</feature>
<comment type="pathway">
    <text evidence="1 11">Cofactor biosynthesis; riboflavin biosynthesis; 5-amino-6-(D-ribitylamino)uracil from GTP: step 1/4.</text>
</comment>
<dbReference type="GO" id="GO:0008270">
    <property type="term" value="F:zinc ion binding"/>
    <property type="evidence" value="ECO:0007669"/>
    <property type="project" value="UniProtKB-UniRule"/>
</dbReference>
<feature type="domain" description="GTP cyclohydrolase II" evidence="12">
    <location>
        <begin position="23"/>
        <end position="186"/>
    </location>
</feature>
<keyword evidence="5 11" id="KW-0547">Nucleotide-binding</keyword>
<dbReference type="RefSeq" id="WP_043394653.1">
    <property type="nucleotide sequence ID" value="NZ_JPMI01000089.1"/>
</dbReference>
<dbReference type="GO" id="GO:0008686">
    <property type="term" value="F:3,4-dihydroxy-2-butanone-4-phosphate synthase activity"/>
    <property type="evidence" value="ECO:0007669"/>
    <property type="project" value="TreeGrafter"/>
</dbReference>
<dbReference type="AlphaFoldDB" id="A0A084SVT1"/>
<comment type="caution">
    <text evidence="13">The sequence shown here is derived from an EMBL/GenBank/DDBJ whole genome shotgun (WGS) entry which is preliminary data.</text>
</comment>
<feature type="binding site" evidence="11">
    <location>
        <position position="170"/>
    </location>
    <ligand>
        <name>GTP</name>
        <dbReference type="ChEBI" id="CHEBI:37565"/>
    </ligand>
</feature>
<proteinExistence type="inferred from homology"/>
<keyword evidence="8 11" id="KW-0342">GTP-binding</keyword>
<feature type="binding site" evidence="11">
    <location>
        <position position="81"/>
    </location>
    <ligand>
        <name>Zn(2+)</name>
        <dbReference type="ChEBI" id="CHEBI:29105"/>
        <note>catalytic</note>
    </ligand>
</feature>
<dbReference type="PANTHER" id="PTHR21327">
    <property type="entry name" value="GTP CYCLOHYDROLASE II-RELATED"/>
    <property type="match status" value="1"/>
</dbReference>
<evidence type="ECO:0000256" key="3">
    <source>
        <dbReference type="ARBA" id="ARBA00022619"/>
    </source>
</evidence>
<dbReference type="CDD" id="cd00641">
    <property type="entry name" value="GTP_cyclohydro2"/>
    <property type="match status" value="1"/>
</dbReference>
<dbReference type="EMBL" id="JPMI01000089">
    <property type="protein sequence ID" value="KFA92566.1"/>
    <property type="molecule type" value="Genomic_DNA"/>
</dbReference>
<evidence type="ECO:0000256" key="7">
    <source>
        <dbReference type="ARBA" id="ARBA00022833"/>
    </source>
</evidence>
<dbReference type="Gene3D" id="3.40.50.10990">
    <property type="entry name" value="GTP cyclohydrolase II"/>
    <property type="match status" value="1"/>
</dbReference>
<comment type="similarity">
    <text evidence="11">Belongs to the GTP cyclohydrolase II family.</text>
</comment>
<feature type="binding site" evidence="11">
    <location>
        <position position="165"/>
    </location>
    <ligand>
        <name>GTP</name>
        <dbReference type="ChEBI" id="CHEBI:37565"/>
    </ligand>
</feature>
<dbReference type="Pfam" id="PF00925">
    <property type="entry name" value="GTP_cyclohydro2"/>
    <property type="match status" value="1"/>
</dbReference>
<comment type="cofactor">
    <cofactor evidence="11">
        <name>Zn(2+)</name>
        <dbReference type="ChEBI" id="CHEBI:29105"/>
    </cofactor>
    <text evidence="11">Binds 1 zinc ion per subunit.</text>
</comment>
<comment type="catalytic activity">
    <reaction evidence="10 11">
        <text>GTP + 4 H2O = 2,5-diamino-6-hydroxy-4-(5-phosphoribosylamino)-pyrimidine + formate + 2 phosphate + 3 H(+)</text>
        <dbReference type="Rhea" id="RHEA:23704"/>
        <dbReference type="ChEBI" id="CHEBI:15377"/>
        <dbReference type="ChEBI" id="CHEBI:15378"/>
        <dbReference type="ChEBI" id="CHEBI:15740"/>
        <dbReference type="ChEBI" id="CHEBI:37565"/>
        <dbReference type="ChEBI" id="CHEBI:43474"/>
        <dbReference type="ChEBI" id="CHEBI:58614"/>
        <dbReference type="EC" id="3.5.4.25"/>
    </reaction>
</comment>
<dbReference type="GO" id="GO:0005525">
    <property type="term" value="F:GTP binding"/>
    <property type="evidence" value="ECO:0007669"/>
    <property type="project" value="UniProtKB-KW"/>
</dbReference>
<dbReference type="GO" id="GO:0003935">
    <property type="term" value="F:GTP cyclohydrolase II activity"/>
    <property type="evidence" value="ECO:0007669"/>
    <property type="project" value="UniProtKB-UniRule"/>
</dbReference>
<evidence type="ECO:0000313" key="13">
    <source>
        <dbReference type="EMBL" id="KFA92566.1"/>
    </source>
</evidence>
<feature type="binding site" evidence="11">
    <location>
        <position position="70"/>
    </location>
    <ligand>
        <name>Zn(2+)</name>
        <dbReference type="ChEBI" id="CHEBI:29105"/>
        <note>catalytic</note>
    </ligand>
</feature>
<name>A0A084SVT1_9BACT</name>
<feature type="binding site" evidence="11">
    <location>
        <position position="86"/>
    </location>
    <ligand>
        <name>GTP</name>
        <dbReference type="ChEBI" id="CHEBI:37565"/>
    </ligand>
</feature>
<dbReference type="SUPFAM" id="SSF142695">
    <property type="entry name" value="RibA-like"/>
    <property type="match status" value="1"/>
</dbReference>
<evidence type="ECO:0000256" key="8">
    <source>
        <dbReference type="ARBA" id="ARBA00023134"/>
    </source>
</evidence>
<comment type="similarity">
    <text evidence="2">In the N-terminal section; belongs to the DHBP synthase family.</text>
</comment>
<gene>
    <name evidence="11" type="primary">ribA</name>
    <name evidence="13" type="ORF">Q664_14415</name>
</gene>
<dbReference type="FunFam" id="3.40.50.10990:FF:000001">
    <property type="entry name" value="Riboflavin biosynthesis protein RibBA"/>
    <property type="match status" value="1"/>
</dbReference>
<evidence type="ECO:0000256" key="2">
    <source>
        <dbReference type="ARBA" id="ARBA00005520"/>
    </source>
</evidence>
<dbReference type="InterPro" id="IPR036144">
    <property type="entry name" value="RibA-like_sf"/>
</dbReference>
<dbReference type="EC" id="3.5.4.25" evidence="11"/>
<reference evidence="13 14" key="1">
    <citation type="submission" date="2014-07" db="EMBL/GenBank/DDBJ databases">
        <title>Draft Genome Sequence of Gephyronic Acid Producer, Cystobacter violaceus Strain Cb vi76.</title>
        <authorList>
            <person name="Stevens D.C."/>
            <person name="Young J."/>
            <person name="Carmichael R."/>
            <person name="Tan J."/>
            <person name="Taylor R.E."/>
        </authorList>
    </citation>
    <scope>NUCLEOTIDE SEQUENCE [LARGE SCALE GENOMIC DNA]</scope>
    <source>
        <strain evidence="13 14">Cb vi76</strain>
    </source>
</reference>
<keyword evidence="7 11" id="KW-0862">Zinc</keyword>
<evidence type="ECO:0000256" key="6">
    <source>
        <dbReference type="ARBA" id="ARBA00022801"/>
    </source>
</evidence>
<feature type="binding site" evidence="11">
    <location>
        <begin position="65"/>
        <end position="69"/>
    </location>
    <ligand>
        <name>GTP</name>
        <dbReference type="ChEBI" id="CHEBI:37565"/>
    </ligand>
</feature>
<evidence type="ECO:0000256" key="4">
    <source>
        <dbReference type="ARBA" id="ARBA00022723"/>
    </source>
</evidence>
<dbReference type="PANTHER" id="PTHR21327:SF18">
    <property type="entry name" value="3,4-DIHYDROXY-2-BUTANONE 4-PHOSPHATE SYNTHASE"/>
    <property type="match status" value="1"/>
</dbReference>
<sequence length="225" mass="25080">MSESRTPQVLPTRKSTSLLEKFSEADVPTGRGVLRTVVFREKRNGREHVALVVGEVQGLEGVPVRVHSECLTSEVFGSLKCDCREQLDRALDFITQNGCGVVLYLRQEGRGIGLGNKIKAYALQAEGLDTYEANRQLGFPDDLRSYDIAAEMLRLLGVRSVDLITNNPLKIAGLVEEGIPVRRRIPSRTEHNPHNVGYLRTKRERTGHLIELFAEDDDDTEAKVG</sequence>
<evidence type="ECO:0000256" key="11">
    <source>
        <dbReference type="HAMAP-Rule" id="MF_00179"/>
    </source>
</evidence>
<dbReference type="NCBIfam" id="TIGR00505">
    <property type="entry name" value="ribA"/>
    <property type="match status" value="1"/>
</dbReference>
<organism evidence="13 14">
    <name type="scientific">Archangium violaceum Cb vi76</name>
    <dbReference type="NCBI Taxonomy" id="1406225"/>
    <lineage>
        <taxon>Bacteria</taxon>
        <taxon>Pseudomonadati</taxon>
        <taxon>Myxococcota</taxon>
        <taxon>Myxococcia</taxon>
        <taxon>Myxococcales</taxon>
        <taxon>Cystobacterineae</taxon>
        <taxon>Archangiaceae</taxon>
        <taxon>Archangium</taxon>
    </lineage>
</organism>
<evidence type="ECO:0000259" key="12">
    <source>
        <dbReference type="Pfam" id="PF00925"/>
    </source>
</evidence>
<evidence type="ECO:0000313" key="14">
    <source>
        <dbReference type="Proteomes" id="UP000028547"/>
    </source>
</evidence>
<feature type="active site" description="Proton acceptor" evidence="11">
    <location>
        <position position="142"/>
    </location>
</feature>
<dbReference type="InterPro" id="IPR032677">
    <property type="entry name" value="GTP_cyclohydro_II"/>
</dbReference>
<keyword evidence="3 11" id="KW-0686">Riboflavin biosynthesis</keyword>
<dbReference type="InterPro" id="IPR000926">
    <property type="entry name" value="RibA"/>
</dbReference>
<feature type="binding site" evidence="11">
    <location>
        <begin position="108"/>
        <end position="110"/>
    </location>
    <ligand>
        <name>GTP</name>
        <dbReference type="ChEBI" id="CHEBI:37565"/>
    </ligand>
</feature>
<keyword evidence="4 11" id="KW-0479">Metal-binding</keyword>
<evidence type="ECO:0000256" key="5">
    <source>
        <dbReference type="ARBA" id="ARBA00022741"/>
    </source>
</evidence>
<feature type="binding site" evidence="11">
    <location>
        <position position="83"/>
    </location>
    <ligand>
        <name>Zn(2+)</name>
        <dbReference type="ChEBI" id="CHEBI:29105"/>
        <note>catalytic</note>
    </ligand>
</feature>
<feature type="binding site" evidence="11">
    <location>
        <position position="130"/>
    </location>
    <ligand>
        <name>GTP</name>
        <dbReference type="ChEBI" id="CHEBI:37565"/>
    </ligand>
</feature>
<accession>A0A084SVT1</accession>
<dbReference type="HAMAP" id="MF_00179">
    <property type="entry name" value="RibA"/>
    <property type="match status" value="1"/>
</dbReference>